<proteinExistence type="predicted"/>
<protein>
    <submittedName>
        <fullName evidence="2">Uncharacterized protein</fullName>
    </submittedName>
</protein>
<keyword evidence="1" id="KW-1133">Transmembrane helix</keyword>
<reference evidence="2 3" key="1">
    <citation type="journal article" date="2002" name="Nature">
        <title>Genome sequence and comparative analysis of the model rodent malaria parasite Plasmodium yoelii yoelii.</title>
        <authorList>
            <person name="Carlton J.M."/>
            <person name="Angiuoli S.V."/>
            <person name="Suh B.B."/>
            <person name="Kooij T.W."/>
            <person name="Pertea M."/>
            <person name="Silva J.C."/>
            <person name="Ermolaeva M.D."/>
            <person name="Allen J.E."/>
            <person name="Selengut J.D."/>
            <person name="Koo H.L."/>
            <person name="Peterson J.D."/>
            <person name="Pop M."/>
            <person name="Kosack D.S."/>
            <person name="Shumway M.F."/>
            <person name="Bidwell S.L."/>
            <person name="Shallom S.J."/>
            <person name="van Aken S.E."/>
            <person name="Riedmuller S.B."/>
            <person name="Feldblyum T.V."/>
            <person name="Cho J.K."/>
            <person name="Quackenbush J."/>
            <person name="Sedegah M."/>
            <person name="Shoaibi A."/>
            <person name="Cummings L.M."/>
            <person name="Florens L."/>
            <person name="Yates J.R."/>
            <person name="Raine J.D."/>
            <person name="Sinden R.E."/>
            <person name="Harris M.A."/>
            <person name="Cunningham D.A."/>
            <person name="Preiser P.R."/>
            <person name="Bergman L.W."/>
            <person name="Vaidya A.B."/>
            <person name="van Lin L.H."/>
            <person name="Janse C.J."/>
            <person name="Waters A.P."/>
            <person name="Smith H.O."/>
            <person name="White O.R."/>
            <person name="Salzberg S.L."/>
            <person name="Venter J.C."/>
            <person name="Fraser C.M."/>
            <person name="Hoffman S.L."/>
            <person name="Gardner M.J."/>
            <person name="Carucci D.J."/>
        </authorList>
    </citation>
    <scope>NUCLEOTIDE SEQUENCE [LARGE SCALE GENOMIC DNA]</scope>
    <source>
        <strain evidence="2 3">17XNL</strain>
    </source>
</reference>
<evidence type="ECO:0000256" key="1">
    <source>
        <dbReference type="SAM" id="Phobius"/>
    </source>
</evidence>
<keyword evidence="1" id="KW-0472">Membrane</keyword>
<organism evidence="2 3">
    <name type="scientific">Plasmodium yoelii yoelii</name>
    <dbReference type="NCBI Taxonomy" id="73239"/>
    <lineage>
        <taxon>Eukaryota</taxon>
        <taxon>Sar</taxon>
        <taxon>Alveolata</taxon>
        <taxon>Apicomplexa</taxon>
        <taxon>Aconoidasida</taxon>
        <taxon>Haemosporida</taxon>
        <taxon>Plasmodiidae</taxon>
        <taxon>Plasmodium</taxon>
        <taxon>Plasmodium (Vinckeia)</taxon>
    </lineage>
</organism>
<gene>
    <name evidence="2" type="ORF">PY04049</name>
</gene>
<evidence type="ECO:0000313" key="3">
    <source>
        <dbReference type="Proteomes" id="UP000008553"/>
    </source>
</evidence>
<evidence type="ECO:0000313" key="2">
    <source>
        <dbReference type="EMBL" id="EAA15862.1"/>
    </source>
</evidence>
<keyword evidence="3" id="KW-1185">Reference proteome</keyword>
<dbReference type="Proteomes" id="UP000008553">
    <property type="component" value="Unassembled WGS sequence"/>
</dbReference>
<comment type="caution">
    <text evidence="2">The sequence shown here is derived from an EMBL/GenBank/DDBJ whole genome shotgun (WGS) entry which is preliminary data.</text>
</comment>
<dbReference type="InParanoid" id="Q7RHE0"/>
<feature type="non-terminal residue" evidence="2">
    <location>
        <position position="1"/>
    </location>
</feature>
<accession>Q7RHE0</accession>
<sequence>DYKFKMNGNTTLRSCKYITIVTLFCKVFKTIFSLNTKFIKKMRYKKMRYKKMNIKK</sequence>
<dbReference type="AlphaFoldDB" id="Q7RHE0"/>
<dbReference type="EMBL" id="AABL01001214">
    <property type="protein sequence ID" value="EAA15862.1"/>
    <property type="molecule type" value="Genomic_DNA"/>
</dbReference>
<dbReference type="PaxDb" id="73239-Q7RHE0"/>
<feature type="transmembrane region" description="Helical" evidence="1">
    <location>
        <begin position="17"/>
        <end position="39"/>
    </location>
</feature>
<name>Q7RHE0_PLAYO</name>
<keyword evidence="1" id="KW-0812">Transmembrane</keyword>